<evidence type="ECO:0000313" key="5">
    <source>
        <dbReference type="Proteomes" id="UP000708208"/>
    </source>
</evidence>
<reference evidence="4" key="1">
    <citation type="submission" date="2021-06" db="EMBL/GenBank/DDBJ databases">
        <authorList>
            <person name="Hodson N. C."/>
            <person name="Mongue J. A."/>
            <person name="Jaron S. K."/>
        </authorList>
    </citation>
    <scope>NUCLEOTIDE SEQUENCE</scope>
</reference>
<dbReference type="PANTHER" id="PTHR11097:SF8">
    <property type="entry name" value="EXOSOME COMPLEX COMPONENT RRP42"/>
    <property type="match status" value="1"/>
</dbReference>
<dbReference type="CDD" id="cd11367">
    <property type="entry name" value="RNase_PH_RRP42"/>
    <property type="match status" value="1"/>
</dbReference>
<dbReference type="GO" id="GO:0071028">
    <property type="term" value="P:nuclear mRNA surveillance"/>
    <property type="evidence" value="ECO:0007669"/>
    <property type="project" value="TreeGrafter"/>
</dbReference>
<dbReference type="GO" id="GO:0035925">
    <property type="term" value="F:mRNA 3'-UTR AU-rich region binding"/>
    <property type="evidence" value="ECO:0007669"/>
    <property type="project" value="TreeGrafter"/>
</dbReference>
<dbReference type="InterPro" id="IPR001247">
    <property type="entry name" value="ExoRNase_PH_dom1"/>
</dbReference>
<dbReference type="AlphaFoldDB" id="A0A8J2P2G0"/>
<dbReference type="OrthoDB" id="272245at2759"/>
<comment type="subcellular location">
    <subcellularLocation>
        <location evidence="1">Nucleus</location>
        <location evidence="1">Nucleolus</location>
    </subcellularLocation>
</comment>
<dbReference type="GO" id="GO:0005730">
    <property type="term" value="C:nucleolus"/>
    <property type="evidence" value="ECO:0007669"/>
    <property type="project" value="UniProtKB-SubCell"/>
</dbReference>
<evidence type="ECO:0000259" key="2">
    <source>
        <dbReference type="Pfam" id="PF01138"/>
    </source>
</evidence>
<dbReference type="GO" id="GO:0000467">
    <property type="term" value="P:exonucleolytic trimming to generate mature 3'-end of 5.8S rRNA from tricistronic rRNA transcript (SSU-rRNA, 5.8S rRNA, LSU-rRNA)"/>
    <property type="evidence" value="ECO:0007669"/>
    <property type="project" value="TreeGrafter"/>
</dbReference>
<dbReference type="GO" id="GO:0034475">
    <property type="term" value="P:U4 snRNA 3'-end processing"/>
    <property type="evidence" value="ECO:0007669"/>
    <property type="project" value="TreeGrafter"/>
</dbReference>
<sequence length="353" mass="38683">MAEINLSDEEKYFIIVGVAQDIRADGRARLDYRSKEIEANVITNAHGSIRIKLAETDVIIATKVELGSPDEDKPELGKLEFLVDCSPLASPEFEGRGGDQLSETICGILTSSYSTSGAIDMKSLCIVPEKFCYVINVDILVLQCGGNLLDVIAMGCKACLGICEIPVVTGLRFDLGEPTPVFTTDEYEFTYLDVREAPVVVTLPRVGRYFVIDATIEEESCSKGKLAIGVTSKGDITSIDKIGRCCYQLRSLAASIKLAAKVGQGLNKVLLEKIESIKSQKKQLINPDFPEGYIRRKTYKELVAGVDVKIVRVADVATVFAEEFPTATYSKPYLTEKLNQANFFSSDWTSGED</sequence>
<evidence type="ECO:0000259" key="3">
    <source>
        <dbReference type="Pfam" id="PF03725"/>
    </source>
</evidence>
<accession>A0A8J2P2G0</accession>
<gene>
    <name evidence="4" type="ORF">AFUS01_LOCUS12181</name>
</gene>
<comment type="caution">
    <text evidence="4">The sequence shown here is derived from an EMBL/GenBank/DDBJ whole genome shotgun (WGS) entry which is preliminary data.</text>
</comment>
<dbReference type="InterPro" id="IPR050590">
    <property type="entry name" value="Exosome_comp_Rrp42_subfam"/>
</dbReference>
<dbReference type="InterPro" id="IPR015847">
    <property type="entry name" value="ExoRNase_PH_dom2"/>
</dbReference>
<dbReference type="GO" id="GO:0071038">
    <property type="term" value="P:TRAMP-dependent tRNA surveillance pathway"/>
    <property type="evidence" value="ECO:0007669"/>
    <property type="project" value="TreeGrafter"/>
</dbReference>
<dbReference type="Pfam" id="PF03725">
    <property type="entry name" value="RNase_PH_C"/>
    <property type="match status" value="1"/>
</dbReference>
<dbReference type="Pfam" id="PF01138">
    <property type="entry name" value="RNase_PH"/>
    <property type="match status" value="1"/>
</dbReference>
<evidence type="ECO:0000313" key="4">
    <source>
        <dbReference type="EMBL" id="CAG7723076.1"/>
    </source>
</evidence>
<evidence type="ECO:0008006" key="6">
    <source>
        <dbReference type="Google" id="ProtNLM"/>
    </source>
</evidence>
<dbReference type="Proteomes" id="UP000708208">
    <property type="component" value="Unassembled WGS sequence"/>
</dbReference>
<dbReference type="PANTHER" id="PTHR11097">
    <property type="entry name" value="EXOSOME COMPLEX EXONUCLEASE RIBOSOMAL RNA PROCESSING PROTEIN"/>
    <property type="match status" value="1"/>
</dbReference>
<dbReference type="GO" id="GO:0000177">
    <property type="term" value="C:cytoplasmic exosome (RNase complex)"/>
    <property type="evidence" value="ECO:0007669"/>
    <property type="project" value="TreeGrafter"/>
</dbReference>
<dbReference type="GO" id="GO:0000176">
    <property type="term" value="C:nuclear exosome (RNase complex)"/>
    <property type="evidence" value="ECO:0007669"/>
    <property type="project" value="TreeGrafter"/>
</dbReference>
<dbReference type="GO" id="GO:0071035">
    <property type="term" value="P:nuclear polyadenylation-dependent rRNA catabolic process"/>
    <property type="evidence" value="ECO:0007669"/>
    <property type="project" value="TreeGrafter"/>
</dbReference>
<dbReference type="GO" id="GO:0034473">
    <property type="term" value="P:U1 snRNA 3'-end processing"/>
    <property type="evidence" value="ECO:0007669"/>
    <property type="project" value="TreeGrafter"/>
</dbReference>
<organism evidence="4 5">
    <name type="scientific">Allacma fusca</name>
    <dbReference type="NCBI Taxonomy" id="39272"/>
    <lineage>
        <taxon>Eukaryota</taxon>
        <taxon>Metazoa</taxon>
        <taxon>Ecdysozoa</taxon>
        <taxon>Arthropoda</taxon>
        <taxon>Hexapoda</taxon>
        <taxon>Collembola</taxon>
        <taxon>Symphypleona</taxon>
        <taxon>Sminthuridae</taxon>
        <taxon>Allacma</taxon>
    </lineage>
</organism>
<feature type="domain" description="Exoribonuclease phosphorolytic" evidence="3">
    <location>
        <begin position="198"/>
        <end position="260"/>
    </location>
</feature>
<keyword evidence="5" id="KW-1185">Reference proteome</keyword>
<protein>
    <recommendedName>
        <fullName evidence="6">Exosome complex component RRP42</fullName>
    </recommendedName>
</protein>
<evidence type="ECO:0000256" key="1">
    <source>
        <dbReference type="ARBA" id="ARBA00004604"/>
    </source>
</evidence>
<feature type="domain" description="Exoribonuclease phosphorolytic" evidence="2">
    <location>
        <begin position="32"/>
        <end position="166"/>
    </location>
</feature>
<dbReference type="EMBL" id="CAJVCH010095382">
    <property type="protein sequence ID" value="CAG7723076.1"/>
    <property type="molecule type" value="Genomic_DNA"/>
</dbReference>
<proteinExistence type="predicted"/>
<dbReference type="GO" id="GO:0034476">
    <property type="term" value="P:U5 snRNA 3'-end processing"/>
    <property type="evidence" value="ECO:0007669"/>
    <property type="project" value="TreeGrafter"/>
</dbReference>
<name>A0A8J2P2G0_9HEXA</name>
<dbReference type="GO" id="GO:0016075">
    <property type="term" value="P:rRNA catabolic process"/>
    <property type="evidence" value="ECO:0007669"/>
    <property type="project" value="TreeGrafter"/>
</dbReference>